<dbReference type="EMBL" id="JABCJE010000001">
    <property type="protein sequence ID" value="NVO22206.1"/>
    <property type="molecule type" value="Genomic_DNA"/>
</dbReference>
<dbReference type="Proteomes" id="UP000592216">
    <property type="component" value="Unassembled WGS sequence"/>
</dbReference>
<dbReference type="PROSITE" id="PS51790">
    <property type="entry name" value="MSRB"/>
    <property type="match status" value="1"/>
</dbReference>
<dbReference type="InterPro" id="IPR002579">
    <property type="entry name" value="Met_Sox_Rdtase_MsrB_dom"/>
</dbReference>
<protein>
    <recommendedName>
        <fullName evidence="3">Peptide methionine sulfoxide reductase MsrB</fullName>
        <ecNumber evidence="3">1.8.4.12</ecNumber>
    </recommendedName>
    <alternativeName>
        <fullName evidence="3">Peptide-methionine (R)-S-oxide reductase</fullName>
    </alternativeName>
</protein>
<dbReference type="PANTHER" id="PTHR10173:SF59">
    <property type="entry name" value="PEPTIDE METHIONINE SULFOXIDE REDUCTASE MSRA_MSRB"/>
    <property type="match status" value="1"/>
</dbReference>
<dbReference type="SUPFAM" id="SSF51316">
    <property type="entry name" value="Mss4-like"/>
    <property type="match status" value="1"/>
</dbReference>
<dbReference type="EC" id="1.8.4.12" evidence="3"/>
<evidence type="ECO:0000259" key="4">
    <source>
        <dbReference type="PROSITE" id="PS51790"/>
    </source>
</evidence>
<dbReference type="HAMAP" id="MF_01400">
    <property type="entry name" value="MsrB"/>
    <property type="match status" value="1"/>
</dbReference>
<comment type="caution">
    <text evidence="5">The sequence shown here is derived from an EMBL/GenBank/DDBJ whole genome shotgun (WGS) entry which is preliminary data.</text>
</comment>
<gene>
    <name evidence="3 5" type="primary">msrB</name>
    <name evidence="5" type="ORF">HJ536_02455</name>
</gene>
<feature type="active site" description="Nucleophile" evidence="3">
    <location>
        <position position="119"/>
    </location>
</feature>
<dbReference type="InterPro" id="IPR028427">
    <property type="entry name" value="Met_Sox_Rdtase_MsrB"/>
</dbReference>
<accession>A0A850PZE8</accession>
<dbReference type="RefSeq" id="WP_177156538.1">
    <property type="nucleotide sequence ID" value="NZ_JABCJE010000001.1"/>
</dbReference>
<feature type="domain" description="MsrB" evidence="4">
    <location>
        <begin position="7"/>
        <end position="130"/>
    </location>
</feature>
<dbReference type="Pfam" id="PF01641">
    <property type="entry name" value="SelR"/>
    <property type="match status" value="1"/>
</dbReference>
<proteinExistence type="inferred from homology"/>
<dbReference type="GO" id="GO:0006979">
    <property type="term" value="P:response to oxidative stress"/>
    <property type="evidence" value="ECO:0007669"/>
    <property type="project" value="InterPro"/>
</dbReference>
<evidence type="ECO:0000313" key="5">
    <source>
        <dbReference type="EMBL" id="NVO22206.1"/>
    </source>
</evidence>
<evidence type="ECO:0000256" key="3">
    <source>
        <dbReference type="HAMAP-Rule" id="MF_01400"/>
    </source>
</evidence>
<sequence length="148" mass="16381">MSKYSRDPDVIAALEPEAYYVTQESGTERPGTGSLLGNKKKGLYVDIVSGEPLFVSSAKYESGCGWPSFTRPVSDEFIQELRDTTHGMIRTEVRSTYGDSHLGHVFDDGPRDQGGLRYCINSAALRFVALEDMEAEGYGDYVPLVEKE</sequence>
<dbReference type="InterPro" id="IPR011057">
    <property type="entry name" value="Mss4-like_sf"/>
</dbReference>
<comment type="similarity">
    <text evidence="3">Belongs to the MsrB Met sulfoxide reductase family.</text>
</comment>
<comment type="caution">
    <text evidence="3">Lacks conserved residue(s) required for the propagation of feature annotation.</text>
</comment>
<dbReference type="Gene3D" id="2.170.150.20">
    <property type="entry name" value="Peptide methionine sulfoxide reductase"/>
    <property type="match status" value="1"/>
</dbReference>
<organism evidence="5 6">
    <name type="scientific">Donghicola mangrovi</name>
    <dbReference type="NCBI Taxonomy" id="2729614"/>
    <lineage>
        <taxon>Bacteria</taxon>
        <taxon>Pseudomonadati</taxon>
        <taxon>Pseudomonadota</taxon>
        <taxon>Alphaproteobacteria</taxon>
        <taxon>Rhodobacterales</taxon>
        <taxon>Roseobacteraceae</taxon>
        <taxon>Donghicola</taxon>
    </lineage>
</organism>
<dbReference type="GO" id="GO:0030091">
    <property type="term" value="P:protein repair"/>
    <property type="evidence" value="ECO:0007669"/>
    <property type="project" value="InterPro"/>
</dbReference>
<keyword evidence="1 3" id="KW-0560">Oxidoreductase</keyword>
<dbReference type="FunFam" id="2.170.150.20:FF:000003">
    <property type="entry name" value="Peptide methionine sulfoxide reductase MsrB"/>
    <property type="match status" value="1"/>
</dbReference>
<reference evidence="5 6" key="1">
    <citation type="submission" date="2020-04" db="EMBL/GenBank/DDBJ databases">
        <title>Donghicola sp., a member of the Rhodobacteraceae family isolated from mangrove forest in Thailand.</title>
        <authorList>
            <person name="Charoenyingcharoen P."/>
            <person name="Yukphan P."/>
        </authorList>
    </citation>
    <scope>NUCLEOTIDE SEQUENCE [LARGE SCALE GENOMIC DNA]</scope>
    <source>
        <strain evidence="5 6">B5-SW-15</strain>
    </source>
</reference>
<dbReference type="PANTHER" id="PTHR10173">
    <property type="entry name" value="METHIONINE SULFOXIDE REDUCTASE"/>
    <property type="match status" value="1"/>
</dbReference>
<dbReference type="NCBIfam" id="TIGR00357">
    <property type="entry name" value="peptide-methionine (R)-S-oxide reductase MsrB"/>
    <property type="match status" value="1"/>
</dbReference>
<dbReference type="GO" id="GO:0033743">
    <property type="term" value="F:peptide-methionine (R)-S-oxide reductase activity"/>
    <property type="evidence" value="ECO:0007669"/>
    <property type="project" value="UniProtKB-UniRule"/>
</dbReference>
<evidence type="ECO:0000256" key="2">
    <source>
        <dbReference type="ARBA" id="ARBA00048488"/>
    </source>
</evidence>
<comment type="catalytic activity">
    <reaction evidence="2 3">
        <text>L-methionyl-[protein] + [thioredoxin]-disulfide + H2O = L-methionyl-(R)-S-oxide-[protein] + [thioredoxin]-dithiol</text>
        <dbReference type="Rhea" id="RHEA:24164"/>
        <dbReference type="Rhea" id="RHEA-COMP:10698"/>
        <dbReference type="Rhea" id="RHEA-COMP:10700"/>
        <dbReference type="Rhea" id="RHEA-COMP:12313"/>
        <dbReference type="Rhea" id="RHEA-COMP:12314"/>
        <dbReference type="ChEBI" id="CHEBI:15377"/>
        <dbReference type="ChEBI" id="CHEBI:16044"/>
        <dbReference type="ChEBI" id="CHEBI:29950"/>
        <dbReference type="ChEBI" id="CHEBI:45764"/>
        <dbReference type="ChEBI" id="CHEBI:50058"/>
        <dbReference type="EC" id="1.8.4.12"/>
    </reaction>
</comment>
<evidence type="ECO:0000256" key="1">
    <source>
        <dbReference type="ARBA" id="ARBA00023002"/>
    </source>
</evidence>
<evidence type="ECO:0000313" key="6">
    <source>
        <dbReference type="Proteomes" id="UP000592216"/>
    </source>
</evidence>
<dbReference type="GO" id="GO:0005737">
    <property type="term" value="C:cytoplasm"/>
    <property type="evidence" value="ECO:0007669"/>
    <property type="project" value="TreeGrafter"/>
</dbReference>
<name>A0A850PZE8_9RHOB</name>
<dbReference type="AlphaFoldDB" id="A0A850PZE8"/>